<protein>
    <submittedName>
        <fullName evidence="5">Uncharacterized protein</fullName>
    </submittedName>
</protein>
<sequence>MPIHILASAVFGGESLLPFVIPILKTLSLLFSIWLLKIYFGGASNTSERLMHSKVIMITGGTSGIGAAVVQHLATRGAQIILLTHHMPSDPFLVDYIDDLRASTNNELIYAEQVDLSSLHSIRVFATKWVDNAPPRRLDMIILSADSLIPRFGITSKTKDALDPVWGINYLANFHLLSILSPAIRAQPPDRDFRIVFATCSSYVGGDLKPLKDTRDPLPPGRKYETSKLACMIFAQAFQKHLDAYQRPDKQPNNARVIVVDPGFTRTPGMRRWLTMGSLWGLLFYLVTWPFWWLVLKSPVQGAQGFLRAAMEAELGRGSAGRLLKECKEVDYLRKEIRDENAQKGLWTFSEKQVEALEKDGAIKRALAKKENEEMEKAKATAPGQNGKGVAAEKEKPANASKAPGSRRSRKAG</sequence>
<evidence type="ECO:0000256" key="3">
    <source>
        <dbReference type="SAM" id="MobiDB-lite"/>
    </source>
</evidence>
<evidence type="ECO:0000313" key="6">
    <source>
        <dbReference type="Proteomes" id="UP000578531"/>
    </source>
</evidence>
<dbReference type="Pfam" id="PF00106">
    <property type="entry name" value="adh_short"/>
    <property type="match status" value="1"/>
</dbReference>
<comment type="similarity">
    <text evidence="1">Belongs to the short-chain dehydrogenases/reductases (SDR) family.</text>
</comment>
<keyword evidence="4" id="KW-1133">Transmembrane helix</keyword>
<dbReference type="Gene3D" id="3.40.50.720">
    <property type="entry name" value="NAD(P)-binding Rossmann-like Domain"/>
    <property type="match status" value="1"/>
</dbReference>
<organism evidence="5 6">
    <name type="scientific">Letharia columbiana</name>
    <dbReference type="NCBI Taxonomy" id="112416"/>
    <lineage>
        <taxon>Eukaryota</taxon>
        <taxon>Fungi</taxon>
        <taxon>Dikarya</taxon>
        <taxon>Ascomycota</taxon>
        <taxon>Pezizomycotina</taxon>
        <taxon>Lecanoromycetes</taxon>
        <taxon>OSLEUM clade</taxon>
        <taxon>Lecanoromycetidae</taxon>
        <taxon>Lecanorales</taxon>
        <taxon>Lecanorineae</taxon>
        <taxon>Parmeliaceae</taxon>
        <taxon>Letharia</taxon>
    </lineage>
</organism>
<dbReference type="PRINTS" id="PR00081">
    <property type="entry name" value="GDHRDH"/>
</dbReference>
<dbReference type="InterPro" id="IPR002347">
    <property type="entry name" value="SDR_fam"/>
</dbReference>
<evidence type="ECO:0000256" key="1">
    <source>
        <dbReference type="ARBA" id="ARBA00006484"/>
    </source>
</evidence>
<dbReference type="EMBL" id="JACCJC010000062">
    <property type="protein sequence ID" value="KAF6230968.1"/>
    <property type="molecule type" value="Genomic_DNA"/>
</dbReference>
<feature type="transmembrane region" description="Helical" evidence="4">
    <location>
        <begin position="16"/>
        <end position="40"/>
    </location>
</feature>
<keyword evidence="4" id="KW-0812">Transmembrane</keyword>
<feature type="compositionally biased region" description="Basic and acidic residues" evidence="3">
    <location>
        <begin position="368"/>
        <end position="379"/>
    </location>
</feature>
<evidence type="ECO:0000313" key="5">
    <source>
        <dbReference type="EMBL" id="KAF6230968.1"/>
    </source>
</evidence>
<dbReference type="GeneID" id="59292522"/>
<name>A0A8H6L0H6_9LECA</name>
<proteinExistence type="inferred from homology"/>
<dbReference type="PANTHER" id="PTHR24320">
    <property type="entry name" value="RETINOL DEHYDROGENASE"/>
    <property type="match status" value="1"/>
</dbReference>
<keyword evidence="2" id="KW-0560">Oxidoreductase</keyword>
<comment type="caution">
    <text evidence="5">The sequence shown here is derived from an EMBL/GenBank/DDBJ whole genome shotgun (WGS) entry which is preliminary data.</text>
</comment>
<dbReference type="RefSeq" id="XP_037160401.1">
    <property type="nucleotide sequence ID" value="XM_037312761.1"/>
</dbReference>
<dbReference type="GO" id="GO:0016491">
    <property type="term" value="F:oxidoreductase activity"/>
    <property type="evidence" value="ECO:0007669"/>
    <property type="project" value="UniProtKB-KW"/>
</dbReference>
<evidence type="ECO:0000256" key="2">
    <source>
        <dbReference type="ARBA" id="ARBA00023002"/>
    </source>
</evidence>
<evidence type="ECO:0000256" key="4">
    <source>
        <dbReference type="SAM" id="Phobius"/>
    </source>
</evidence>
<feature type="region of interest" description="Disordered" evidence="3">
    <location>
        <begin position="368"/>
        <end position="413"/>
    </location>
</feature>
<gene>
    <name evidence="5" type="ORF">HO173_010876</name>
</gene>
<dbReference type="Proteomes" id="UP000578531">
    <property type="component" value="Unassembled WGS sequence"/>
</dbReference>
<dbReference type="PANTHER" id="PTHR24320:SF285">
    <property type="entry name" value="RETINOL DEHYDROGENASE 14"/>
    <property type="match status" value="1"/>
</dbReference>
<keyword evidence="6" id="KW-1185">Reference proteome</keyword>
<dbReference type="OrthoDB" id="191979at2759"/>
<reference evidence="5 6" key="1">
    <citation type="journal article" date="2020" name="Genomics">
        <title>Complete, high-quality genomes from long-read metagenomic sequencing of two wolf lichen thalli reveals enigmatic genome architecture.</title>
        <authorList>
            <person name="McKenzie S.K."/>
            <person name="Walston R.F."/>
            <person name="Allen J.L."/>
        </authorList>
    </citation>
    <scope>NUCLEOTIDE SEQUENCE [LARGE SCALE GENOMIC DNA]</scope>
    <source>
        <strain evidence="5">WasteWater2</strain>
    </source>
</reference>
<accession>A0A8H6L0H6</accession>
<dbReference type="AlphaFoldDB" id="A0A8H6L0H6"/>
<feature type="transmembrane region" description="Helical" evidence="4">
    <location>
        <begin position="273"/>
        <end position="295"/>
    </location>
</feature>
<dbReference type="InterPro" id="IPR036291">
    <property type="entry name" value="NAD(P)-bd_dom_sf"/>
</dbReference>
<keyword evidence="4" id="KW-0472">Membrane</keyword>
<dbReference type="SUPFAM" id="SSF51735">
    <property type="entry name" value="NAD(P)-binding Rossmann-fold domains"/>
    <property type="match status" value="1"/>
</dbReference>